<dbReference type="AlphaFoldDB" id="G8YDL6"/>
<gene>
    <name evidence="2" type="primary">Piso0_002821</name>
    <name evidence="2" type="ORF">GNLVRS01_PISO0J20315g</name>
</gene>
<dbReference type="PANTHER" id="PTHR11215:SF1">
    <property type="entry name" value="MYG1 EXONUCLEASE"/>
    <property type="match status" value="1"/>
</dbReference>
<comment type="similarity">
    <text evidence="1">Belongs to the MYG1 family.</text>
</comment>
<dbReference type="OMA" id="FHCDEVV"/>
<name>G8YDL6_PICSO</name>
<dbReference type="InParanoid" id="G8YDL6"/>
<dbReference type="PANTHER" id="PTHR11215">
    <property type="entry name" value="METAL DEPENDENT HYDROLASE - RELATED"/>
    <property type="match status" value="1"/>
</dbReference>
<dbReference type="FunCoup" id="G8YDL6">
    <property type="interactions" value="1979"/>
</dbReference>
<dbReference type="Pfam" id="PF03690">
    <property type="entry name" value="MYG1_exonuc"/>
    <property type="match status" value="1"/>
</dbReference>
<dbReference type="GO" id="GO:0005737">
    <property type="term" value="C:cytoplasm"/>
    <property type="evidence" value="ECO:0007669"/>
    <property type="project" value="TreeGrafter"/>
</dbReference>
<sequence>MSEAIKRAKLASTMLKVCTHSGSFHADESLAVFMIRLLPKYKGSEVIRSRNPGDWESSDIVIDVGGKYDGVKFFDHHQREFMETFSKDYQTKLSSAGLIYKHFGKEIIRTVVDLEESEVELLYQKIYKEYIEALDANDNGINNYPREVEASKKFNDKSITLPAIVSSLNPSWVTDPTDADFDSAFQSSSELMGKVFLNLVENYGKSWIPAKRLVQEAFDKRFEVDKSGEIIILERFCPWKEHLYAIEKDANAQGSIKFVLFCDSSGKWRVSTVAVSSGSFDFRLGLLENWRGLRDEELSKVSGVDGCIFVHASGFIGGAQSKEAVLELAKISLKQ</sequence>
<reference evidence="2 3" key="1">
    <citation type="journal article" date="2012" name="G3 (Bethesda)">
        <title>Pichia sorbitophila, an interspecies yeast hybrid reveals early steps of genome resolution following polyploidization.</title>
        <authorList>
            <person name="Leh Louis V."/>
            <person name="Despons L."/>
            <person name="Friedrich A."/>
            <person name="Martin T."/>
            <person name="Durrens P."/>
            <person name="Casaregola S."/>
            <person name="Neuveglise C."/>
            <person name="Fairhead C."/>
            <person name="Marck C."/>
            <person name="Cruz J.A."/>
            <person name="Straub M.L."/>
            <person name="Kugler V."/>
            <person name="Sacerdot C."/>
            <person name="Uzunov Z."/>
            <person name="Thierry A."/>
            <person name="Weiss S."/>
            <person name="Bleykasten C."/>
            <person name="De Montigny J."/>
            <person name="Jacques N."/>
            <person name="Jung P."/>
            <person name="Lemaire M."/>
            <person name="Mallet S."/>
            <person name="Morel G."/>
            <person name="Richard G.F."/>
            <person name="Sarkar A."/>
            <person name="Savel G."/>
            <person name="Schacherer J."/>
            <person name="Seret M.L."/>
            <person name="Talla E."/>
            <person name="Samson G."/>
            <person name="Jubin C."/>
            <person name="Poulain J."/>
            <person name="Vacherie B."/>
            <person name="Barbe V."/>
            <person name="Pelletier E."/>
            <person name="Sherman D.J."/>
            <person name="Westhof E."/>
            <person name="Weissenbach J."/>
            <person name="Baret P.V."/>
            <person name="Wincker P."/>
            <person name="Gaillardin C."/>
            <person name="Dujon B."/>
            <person name="Souciet J.L."/>
        </authorList>
    </citation>
    <scope>NUCLEOTIDE SEQUENCE [LARGE SCALE GENOMIC DNA]</scope>
    <source>
        <strain evidence="3">ATCC MYA-4447 / BCRC 22081 / CBS 7064 / NBRC 10061 / NRRL Y-12695</strain>
    </source>
</reference>
<keyword evidence="3" id="KW-1185">Reference proteome</keyword>
<dbReference type="STRING" id="559304.G8YDL6"/>
<evidence type="ECO:0000313" key="2">
    <source>
        <dbReference type="EMBL" id="CCE83047.1"/>
    </source>
</evidence>
<evidence type="ECO:0000256" key="1">
    <source>
        <dbReference type="ARBA" id="ARBA00010105"/>
    </source>
</evidence>
<dbReference type="EMBL" id="FO082050">
    <property type="protein sequence ID" value="CCE83047.1"/>
    <property type="molecule type" value="Genomic_DNA"/>
</dbReference>
<dbReference type="HOGENOM" id="CLU_051576_0_0_1"/>
<accession>G8YDL6</accession>
<dbReference type="OrthoDB" id="10265310at2759"/>
<dbReference type="Proteomes" id="UP000005222">
    <property type="component" value="Chromosome J"/>
</dbReference>
<dbReference type="InterPro" id="IPR003226">
    <property type="entry name" value="MYG1_exonuclease"/>
</dbReference>
<dbReference type="eggNOG" id="KOG2948">
    <property type="taxonomic scope" value="Eukaryota"/>
</dbReference>
<protein>
    <submittedName>
        <fullName evidence="2">Piso0_002821 protein</fullName>
    </submittedName>
</protein>
<evidence type="ECO:0000313" key="3">
    <source>
        <dbReference type="Proteomes" id="UP000005222"/>
    </source>
</evidence>
<organism evidence="2 3">
    <name type="scientific">Pichia sorbitophila (strain ATCC MYA-4447 / BCRC 22081 / CBS 7064 / NBRC 10061 / NRRL Y-12695)</name>
    <name type="common">Hybrid yeast</name>
    <dbReference type="NCBI Taxonomy" id="559304"/>
    <lineage>
        <taxon>Eukaryota</taxon>
        <taxon>Fungi</taxon>
        <taxon>Dikarya</taxon>
        <taxon>Ascomycota</taxon>
        <taxon>Saccharomycotina</taxon>
        <taxon>Pichiomycetes</taxon>
        <taxon>Debaryomycetaceae</taxon>
        <taxon>Millerozyma</taxon>
    </lineage>
</organism>
<dbReference type="GO" id="GO:0005634">
    <property type="term" value="C:nucleus"/>
    <property type="evidence" value="ECO:0007669"/>
    <property type="project" value="TreeGrafter"/>
</dbReference>
<proteinExistence type="inferred from homology"/>